<keyword evidence="1" id="KW-0732">Signal</keyword>
<feature type="signal peptide" evidence="1">
    <location>
        <begin position="1"/>
        <end position="22"/>
    </location>
</feature>
<dbReference type="Proteomes" id="UP000266426">
    <property type="component" value="Unassembled WGS sequence"/>
</dbReference>
<protein>
    <submittedName>
        <fullName evidence="2">PEP-CTERM sorting domain-containing protein</fullName>
    </submittedName>
</protein>
<evidence type="ECO:0000256" key="1">
    <source>
        <dbReference type="SAM" id="SignalP"/>
    </source>
</evidence>
<dbReference type="AlphaFoldDB" id="A0A3A4QZX0"/>
<feature type="chain" id="PRO_5017200132" evidence="1">
    <location>
        <begin position="23"/>
        <end position="224"/>
    </location>
</feature>
<evidence type="ECO:0000313" key="2">
    <source>
        <dbReference type="EMBL" id="RJP56092.1"/>
    </source>
</evidence>
<gene>
    <name evidence="2" type="ORF">C4541_13005</name>
</gene>
<sequence length="224" mass="25290">MRCIAGIFFALALALCAGNLYGDNIEFDYLRRSDWGDGEQPDGGAGYSNVWNYKYSPRGDSYNLWNMQWTGSRWRGNGKLYCDIWFDGAHTNDLYDSIIVFNAPVSGTYDIDARFYANGPYGDGVKYRIHHNYTQIYHENNFPGQTKVIDIDSIEMNAGDFLAFRFNMRENSSYDTTTIQSLTITYIEPVVPEEPPVAVPEPVTLALVGLSLAGVILRSCAIRR</sequence>
<evidence type="ECO:0000313" key="3">
    <source>
        <dbReference type="Proteomes" id="UP000266426"/>
    </source>
</evidence>
<name>A0A3A4QZX0_9BACT</name>
<comment type="caution">
    <text evidence="2">The sequence shown here is derived from an EMBL/GenBank/DDBJ whole genome shotgun (WGS) entry which is preliminary data.</text>
</comment>
<proteinExistence type="predicted"/>
<organism evidence="2 3">
    <name type="scientific">Candidatus Auribacter fodinae</name>
    <dbReference type="NCBI Taxonomy" id="2093366"/>
    <lineage>
        <taxon>Bacteria</taxon>
        <taxon>Pseudomonadati</taxon>
        <taxon>Candidatus Auribacterota</taxon>
        <taxon>Candidatus Auribacteria</taxon>
        <taxon>Candidatus Auribacterales</taxon>
        <taxon>Candidatus Auribacteraceae</taxon>
        <taxon>Candidatus Auribacter</taxon>
    </lineage>
</organism>
<dbReference type="EMBL" id="QZJZ01000102">
    <property type="protein sequence ID" value="RJP56092.1"/>
    <property type="molecule type" value="Genomic_DNA"/>
</dbReference>
<accession>A0A3A4QZX0</accession>
<dbReference type="InterPro" id="IPR013424">
    <property type="entry name" value="Ice-binding_C"/>
</dbReference>
<dbReference type="NCBIfam" id="TIGR02595">
    <property type="entry name" value="PEP_CTERM"/>
    <property type="match status" value="1"/>
</dbReference>
<reference evidence="2 3" key="1">
    <citation type="journal article" date="2017" name="ISME J.">
        <title>Energy and carbon metabolisms in a deep terrestrial subsurface fluid microbial community.</title>
        <authorList>
            <person name="Momper L."/>
            <person name="Jungbluth S.P."/>
            <person name="Lee M.D."/>
            <person name="Amend J.P."/>
        </authorList>
    </citation>
    <scope>NUCLEOTIDE SEQUENCE [LARGE SCALE GENOMIC DNA]</scope>
    <source>
        <strain evidence="2">SURF_26</strain>
    </source>
</reference>